<sequence>MHYDLILKNGTCIFPWGEEKANIGVKDGRILSLTVGQNDDAKQVVDAQGLHVLPGLMDCHVHFREPGNALVETIETGTRAAALGGLTTVFDMPNTNPAIADLEMVEWKQKRASETSWINFGFYIGATRENTKDLASLESQKGVCGIKVYAGSSTGSLMVEDDASLEQVMLHGHRRVCYHAEDEYRLQERKKLFCEGMPYENHRLWRDEECAFLGTRRIIALARKTGRPAHILHTTTQEELEWLVDHKDIATVEVLANHLTQIAPECYERLKGFAVMNPPIRDQRHYDACWEAIRNGVVDVVSSDHAPHDPELKAKPWLCCPSGMLGVQTIVPLMLNHVNEGRLSLSRLADVMAANPARIYGMPTKGRIQVGYDADFTVVDMQKKRRITNDWIASPAGWTPYDQVEVKGWPMVTIVKGRIVMQNDEMQGTPEGELVNFLP</sequence>
<dbReference type="GO" id="GO:0004151">
    <property type="term" value="F:dihydroorotase activity"/>
    <property type="evidence" value="ECO:0007669"/>
    <property type="project" value="UniProtKB-EC"/>
</dbReference>
<dbReference type="GO" id="GO:0004038">
    <property type="term" value="F:allantoinase activity"/>
    <property type="evidence" value="ECO:0007669"/>
    <property type="project" value="TreeGrafter"/>
</dbReference>
<evidence type="ECO:0000256" key="5">
    <source>
        <dbReference type="ARBA" id="ARBA00022801"/>
    </source>
</evidence>
<dbReference type="Proteomes" id="UP000194946">
    <property type="component" value="Unassembled WGS sequence"/>
</dbReference>
<dbReference type="AlphaFoldDB" id="A0A251ZWD0"/>
<gene>
    <name evidence="7" type="ORF">HK18_06195</name>
</gene>
<dbReference type="NCBIfam" id="NF006559">
    <property type="entry name" value="PRK09060.1"/>
    <property type="match status" value="1"/>
</dbReference>
<dbReference type="Gene3D" id="3.20.20.140">
    <property type="entry name" value="Metal-dependent hydrolases"/>
    <property type="match status" value="1"/>
</dbReference>
<dbReference type="PROSITE" id="PS00483">
    <property type="entry name" value="DIHYDROOROTASE_2"/>
    <property type="match status" value="1"/>
</dbReference>
<dbReference type="GO" id="GO:0005737">
    <property type="term" value="C:cytoplasm"/>
    <property type="evidence" value="ECO:0007669"/>
    <property type="project" value="TreeGrafter"/>
</dbReference>
<comment type="function">
    <text evidence="2">Catalyzes the reversible cyclization of carbamoyl aspartate to dihydroorotate.</text>
</comment>
<dbReference type="EC" id="3.5.2.3" evidence="7"/>
<evidence type="ECO:0000259" key="6">
    <source>
        <dbReference type="Pfam" id="PF01979"/>
    </source>
</evidence>
<keyword evidence="8" id="KW-1185">Reference proteome</keyword>
<evidence type="ECO:0000256" key="3">
    <source>
        <dbReference type="ARBA" id="ARBA00010286"/>
    </source>
</evidence>
<protein>
    <submittedName>
        <fullName evidence="7">Dihydroorotase</fullName>
        <ecNumber evidence="7">3.5.2.3</ecNumber>
    </submittedName>
</protein>
<dbReference type="InterPro" id="IPR002195">
    <property type="entry name" value="Dihydroorotase_CS"/>
</dbReference>
<dbReference type="GO" id="GO:0006145">
    <property type="term" value="P:purine nucleobase catabolic process"/>
    <property type="evidence" value="ECO:0007669"/>
    <property type="project" value="TreeGrafter"/>
</dbReference>
<dbReference type="SUPFAM" id="SSF51556">
    <property type="entry name" value="Metallo-dependent hydrolases"/>
    <property type="match status" value="1"/>
</dbReference>
<dbReference type="InterPro" id="IPR006680">
    <property type="entry name" value="Amidohydro-rel"/>
</dbReference>
<accession>A0A251ZWD0</accession>
<name>A0A251ZWD0_9PROT</name>
<dbReference type="SUPFAM" id="SSF51338">
    <property type="entry name" value="Composite domain of metallo-dependent hydrolases"/>
    <property type="match status" value="1"/>
</dbReference>
<dbReference type="InterPro" id="IPR050138">
    <property type="entry name" value="DHOase/Allantoinase_Hydrolase"/>
</dbReference>
<dbReference type="InterPro" id="IPR032466">
    <property type="entry name" value="Metal_Hydrolase"/>
</dbReference>
<comment type="similarity">
    <text evidence="3">Belongs to the metallo-dependent hydrolases superfamily. DHOase family. Class I DHOase subfamily.</text>
</comment>
<dbReference type="CDD" id="cd01318">
    <property type="entry name" value="DHOase_IIb"/>
    <property type="match status" value="1"/>
</dbReference>
<dbReference type="NCBIfam" id="TIGR00857">
    <property type="entry name" value="pyrC_multi"/>
    <property type="match status" value="1"/>
</dbReference>
<proteinExistence type="inferred from homology"/>
<evidence type="ECO:0000313" key="7">
    <source>
        <dbReference type="EMBL" id="OUI78970.1"/>
    </source>
</evidence>
<organism evidence="7 8">
    <name type="scientific">Commensalibacter intestini</name>
    <dbReference type="NCBI Taxonomy" id="479936"/>
    <lineage>
        <taxon>Bacteria</taxon>
        <taxon>Pseudomonadati</taxon>
        <taxon>Pseudomonadota</taxon>
        <taxon>Alphaproteobacteria</taxon>
        <taxon>Acetobacterales</taxon>
        <taxon>Acetobacteraceae</taxon>
    </lineage>
</organism>
<comment type="cofactor">
    <cofactor evidence="1">
        <name>Zn(2+)</name>
        <dbReference type="ChEBI" id="CHEBI:29105"/>
    </cofactor>
</comment>
<dbReference type="InterPro" id="IPR011059">
    <property type="entry name" value="Metal-dep_hydrolase_composite"/>
</dbReference>
<dbReference type="RefSeq" id="WP_086632036.1">
    <property type="nucleotide sequence ID" value="NZ_JOPB01000003.1"/>
</dbReference>
<evidence type="ECO:0000256" key="4">
    <source>
        <dbReference type="ARBA" id="ARBA00022723"/>
    </source>
</evidence>
<dbReference type="GO" id="GO:0046872">
    <property type="term" value="F:metal ion binding"/>
    <property type="evidence" value="ECO:0007669"/>
    <property type="project" value="UniProtKB-KW"/>
</dbReference>
<feature type="domain" description="Amidohydrolase-related" evidence="6">
    <location>
        <begin position="52"/>
        <end position="420"/>
    </location>
</feature>
<dbReference type="PANTHER" id="PTHR43668">
    <property type="entry name" value="ALLANTOINASE"/>
    <property type="match status" value="1"/>
</dbReference>
<evidence type="ECO:0000256" key="1">
    <source>
        <dbReference type="ARBA" id="ARBA00001947"/>
    </source>
</evidence>
<comment type="caution">
    <text evidence="7">The sequence shown here is derived from an EMBL/GenBank/DDBJ whole genome shotgun (WGS) entry which is preliminary data.</text>
</comment>
<dbReference type="EMBL" id="JOPB01000003">
    <property type="protein sequence ID" value="OUI78970.1"/>
    <property type="molecule type" value="Genomic_DNA"/>
</dbReference>
<dbReference type="Gene3D" id="2.30.40.10">
    <property type="entry name" value="Urease, subunit C, domain 1"/>
    <property type="match status" value="1"/>
</dbReference>
<evidence type="ECO:0000313" key="8">
    <source>
        <dbReference type="Proteomes" id="UP000194946"/>
    </source>
</evidence>
<reference evidence="8" key="1">
    <citation type="submission" date="2014-06" db="EMBL/GenBank/DDBJ databases">
        <authorList>
            <person name="Winans N.J."/>
            <person name="Newell P.D."/>
            <person name="Douglas A.E."/>
        </authorList>
    </citation>
    <scope>NUCLEOTIDE SEQUENCE [LARGE SCALE GENOMIC DNA]</scope>
    <source>
        <strain evidence="8">DmL_052</strain>
    </source>
</reference>
<dbReference type="Pfam" id="PF01979">
    <property type="entry name" value="Amidohydro_1"/>
    <property type="match status" value="1"/>
</dbReference>
<evidence type="ECO:0000256" key="2">
    <source>
        <dbReference type="ARBA" id="ARBA00002368"/>
    </source>
</evidence>
<keyword evidence="5 7" id="KW-0378">Hydrolase</keyword>
<keyword evidence="4" id="KW-0479">Metal-binding</keyword>
<dbReference type="PANTHER" id="PTHR43668:SF4">
    <property type="entry name" value="ALLANTOINASE"/>
    <property type="match status" value="1"/>
</dbReference>